<sequence length="360" mass="37460">MSSTQAAENGVSDGEIVLGSSAVLSGPLGSQIKVVHNGAGLAFDAVNEQGGVGGRKIKLVALDDELKPEKAVENYGKLLNDHRVFAFFGCVGSGTTAAAAKLLQQSGAPSVGGYGVADTARERVAGSAYFVRASNAREAQALVEHLTTVGVNKIAIAHLDNPGGAEAVKLIGAAMATHKLTPAVTVVVKADGSNAAEAGKTLADSQSQAVLMYLAGTVAGELIKGTYAAGSKPMFYGMSIVPGEVTAKVVQLQSSGLAISQVMPYPWGEVESVAREYRRLAERAQVPVGYGSFEGYLNALVMIEALKRTGRDLTRARLHAALRALKLRLAGMDIDFTAGNGTGSRFIEMVRVTPEGRFVR</sequence>
<comment type="caution">
    <text evidence="4">The sequence shown here is derived from an EMBL/GenBank/DDBJ whole genome shotgun (WGS) entry which is preliminary data.</text>
</comment>
<dbReference type="RefSeq" id="WP_309898052.1">
    <property type="nucleotide sequence ID" value="NZ_JAVDRF010000001.1"/>
</dbReference>
<comment type="similarity">
    <text evidence="1">Belongs to the leucine-binding protein family.</text>
</comment>
<proteinExistence type="inferred from homology"/>
<name>A0ABU1N892_9BURK</name>
<dbReference type="InterPro" id="IPR028082">
    <property type="entry name" value="Peripla_BP_I"/>
</dbReference>
<dbReference type="Pfam" id="PF13458">
    <property type="entry name" value="Peripla_BP_6"/>
    <property type="match status" value="1"/>
</dbReference>
<dbReference type="CDD" id="cd06326">
    <property type="entry name" value="PBP1_ABC_ligand_binding-like"/>
    <property type="match status" value="1"/>
</dbReference>
<feature type="domain" description="Leucine-binding protein" evidence="3">
    <location>
        <begin position="16"/>
        <end position="354"/>
    </location>
</feature>
<protein>
    <submittedName>
        <fullName evidence="4">ABC-type branched-subunit amino acid transport system substrate-binding protein</fullName>
    </submittedName>
</protein>
<evidence type="ECO:0000259" key="3">
    <source>
        <dbReference type="Pfam" id="PF13458"/>
    </source>
</evidence>
<accession>A0ABU1N892</accession>
<gene>
    <name evidence="4" type="ORF">J2739_000428</name>
</gene>
<evidence type="ECO:0000256" key="2">
    <source>
        <dbReference type="ARBA" id="ARBA00022729"/>
    </source>
</evidence>
<dbReference type="SUPFAM" id="SSF53822">
    <property type="entry name" value="Periplasmic binding protein-like I"/>
    <property type="match status" value="1"/>
</dbReference>
<dbReference type="PANTHER" id="PTHR47235">
    <property type="entry name" value="BLR6548 PROTEIN"/>
    <property type="match status" value="1"/>
</dbReference>
<reference evidence="4 5" key="1">
    <citation type="submission" date="2023-07" db="EMBL/GenBank/DDBJ databases">
        <title>Sorghum-associated microbial communities from plants grown in Nebraska, USA.</title>
        <authorList>
            <person name="Schachtman D."/>
        </authorList>
    </citation>
    <scope>NUCLEOTIDE SEQUENCE [LARGE SCALE GENOMIC DNA]</scope>
    <source>
        <strain evidence="4 5">DS1781</strain>
    </source>
</reference>
<dbReference type="PANTHER" id="PTHR47235:SF1">
    <property type="entry name" value="BLR6548 PROTEIN"/>
    <property type="match status" value="1"/>
</dbReference>
<dbReference type="Gene3D" id="3.40.50.2300">
    <property type="match status" value="2"/>
</dbReference>
<evidence type="ECO:0000313" key="4">
    <source>
        <dbReference type="EMBL" id="MDR6534668.1"/>
    </source>
</evidence>
<dbReference type="Proteomes" id="UP001184230">
    <property type="component" value="Unassembled WGS sequence"/>
</dbReference>
<evidence type="ECO:0000313" key="5">
    <source>
        <dbReference type="Proteomes" id="UP001184230"/>
    </source>
</evidence>
<organism evidence="4 5">
    <name type="scientific">Variovorax soli</name>
    <dbReference type="NCBI Taxonomy" id="376815"/>
    <lineage>
        <taxon>Bacteria</taxon>
        <taxon>Pseudomonadati</taxon>
        <taxon>Pseudomonadota</taxon>
        <taxon>Betaproteobacteria</taxon>
        <taxon>Burkholderiales</taxon>
        <taxon>Comamonadaceae</taxon>
        <taxon>Variovorax</taxon>
    </lineage>
</organism>
<keyword evidence="5" id="KW-1185">Reference proteome</keyword>
<dbReference type="InterPro" id="IPR028081">
    <property type="entry name" value="Leu-bd"/>
</dbReference>
<keyword evidence="2" id="KW-0732">Signal</keyword>
<evidence type="ECO:0000256" key="1">
    <source>
        <dbReference type="ARBA" id="ARBA00010062"/>
    </source>
</evidence>
<dbReference type="EMBL" id="JAVDRF010000001">
    <property type="protein sequence ID" value="MDR6534668.1"/>
    <property type="molecule type" value="Genomic_DNA"/>
</dbReference>